<dbReference type="Proteomes" id="UP001422759">
    <property type="component" value="Unassembled WGS sequence"/>
</dbReference>
<keyword evidence="2" id="KW-0472">Membrane</keyword>
<sequence length="93" mass="10160">MKPQPGYSVDLLIATAVTLAVSVGAGLLATLPLDDGASFSTRAAVFMFTSCPLIMVCISASEPFMRRAALRRIRNTRRQGRPTHRTRRPESVK</sequence>
<evidence type="ECO:0000256" key="2">
    <source>
        <dbReference type="SAM" id="Phobius"/>
    </source>
</evidence>
<gene>
    <name evidence="3" type="ORF">GCM10009760_26880</name>
</gene>
<feature type="compositionally biased region" description="Basic residues" evidence="1">
    <location>
        <begin position="73"/>
        <end position="87"/>
    </location>
</feature>
<proteinExistence type="predicted"/>
<comment type="caution">
    <text evidence="3">The sequence shown here is derived from an EMBL/GenBank/DDBJ whole genome shotgun (WGS) entry which is preliminary data.</text>
</comment>
<keyword evidence="2" id="KW-1133">Transmembrane helix</keyword>
<evidence type="ECO:0000256" key="1">
    <source>
        <dbReference type="SAM" id="MobiDB-lite"/>
    </source>
</evidence>
<feature type="transmembrane region" description="Helical" evidence="2">
    <location>
        <begin position="12"/>
        <end position="31"/>
    </location>
</feature>
<evidence type="ECO:0000313" key="4">
    <source>
        <dbReference type="Proteomes" id="UP001422759"/>
    </source>
</evidence>
<feature type="transmembrane region" description="Helical" evidence="2">
    <location>
        <begin position="43"/>
        <end position="65"/>
    </location>
</feature>
<evidence type="ECO:0000313" key="3">
    <source>
        <dbReference type="EMBL" id="GAA2142083.1"/>
    </source>
</evidence>
<keyword evidence="4" id="KW-1185">Reference proteome</keyword>
<keyword evidence="2" id="KW-0812">Transmembrane</keyword>
<dbReference type="RefSeq" id="WP_344464381.1">
    <property type="nucleotide sequence ID" value="NZ_BAAANT010000012.1"/>
</dbReference>
<organism evidence="3 4">
    <name type="scientific">Kitasatospora kazusensis</name>
    <dbReference type="NCBI Taxonomy" id="407974"/>
    <lineage>
        <taxon>Bacteria</taxon>
        <taxon>Bacillati</taxon>
        <taxon>Actinomycetota</taxon>
        <taxon>Actinomycetes</taxon>
        <taxon>Kitasatosporales</taxon>
        <taxon>Streptomycetaceae</taxon>
        <taxon>Kitasatospora</taxon>
    </lineage>
</organism>
<reference evidence="3 4" key="1">
    <citation type="journal article" date="2019" name="Int. J. Syst. Evol. Microbiol.">
        <title>The Global Catalogue of Microorganisms (GCM) 10K type strain sequencing project: providing services to taxonomists for standard genome sequencing and annotation.</title>
        <authorList>
            <consortium name="The Broad Institute Genomics Platform"/>
            <consortium name="The Broad Institute Genome Sequencing Center for Infectious Disease"/>
            <person name="Wu L."/>
            <person name="Ma J."/>
        </authorList>
    </citation>
    <scope>NUCLEOTIDE SEQUENCE [LARGE SCALE GENOMIC DNA]</scope>
    <source>
        <strain evidence="3 4">JCM 14560</strain>
    </source>
</reference>
<protein>
    <recommendedName>
        <fullName evidence="5">DUF2798 domain-containing protein</fullName>
    </recommendedName>
</protein>
<accession>A0ABN2ZGX9</accession>
<evidence type="ECO:0008006" key="5">
    <source>
        <dbReference type="Google" id="ProtNLM"/>
    </source>
</evidence>
<dbReference type="EMBL" id="BAAANT010000012">
    <property type="protein sequence ID" value="GAA2142083.1"/>
    <property type="molecule type" value="Genomic_DNA"/>
</dbReference>
<feature type="region of interest" description="Disordered" evidence="1">
    <location>
        <begin position="73"/>
        <end position="93"/>
    </location>
</feature>
<name>A0ABN2ZGX9_9ACTN</name>